<reference evidence="1" key="2">
    <citation type="submission" date="2016-06" db="EMBL/GenBank/DDBJ databases">
        <title>The genome of a short-lived fish provides insights into sex chromosome evolution and the genetic control of aging.</title>
        <authorList>
            <person name="Reichwald K."/>
            <person name="Felder M."/>
            <person name="Petzold A."/>
            <person name="Koch P."/>
            <person name="Groth M."/>
            <person name="Platzer M."/>
        </authorList>
    </citation>
    <scope>NUCLEOTIDE SEQUENCE</scope>
    <source>
        <tissue evidence="1">Brain</tissue>
    </source>
</reference>
<organism evidence="1">
    <name type="scientific">Iconisemion striatum</name>
    <dbReference type="NCBI Taxonomy" id="60296"/>
    <lineage>
        <taxon>Eukaryota</taxon>
        <taxon>Metazoa</taxon>
        <taxon>Chordata</taxon>
        <taxon>Craniata</taxon>
        <taxon>Vertebrata</taxon>
        <taxon>Euteleostomi</taxon>
        <taxon>Actinopterygii</taxon>
        <taxon>Neopterygii</taxon>
        <taxon>Teleostei</taxon>
        <taxon>Neoteleostei</taxon>
        <taxon>Acanthomorphata</taxon>
        <taxon>Ovalentaria</taxon>
        <taxon>Atherinomorphae</taxon>
        <taxon>Cyprinodontiformes</taxon>
        <taxon>Nothobranchiidae</taxon>
        <taxon>Iconisemion</taxon>
    </lineage>
</organism>
<reference evidence="1" key="1">
    <citation type="submission" date="2016-05" db="EMBL/GenBank/DDBJ databases">
        <authorList>
            <person name="Lavstsen T."/>
            <person name="Jespersen J.S."/>
        </authorList>
    </citation>
    <scope>NUCLEOTIDE SEQUENCE</scope>
    <source>
        <tissue evidence="1">Brain</tissue>
    </source>
</reference>
<dbReference type="PANTHER" id="PTHR33480">
    <property type="entry name" value="SET DOMAIN-CONTAINING PROTEIN-RELATED"/>
    <property type="match status" value="1"/>
</dbReference>
<dbReference type="PANTHER" id="PTHR33480:SF1">
    <property type="entry name" value="TYR RECOMBINASE DOMAIN-CONTAINING PROTEIN"/>
    <property type="match status" value="1"/>
</dbReference>
<protein>
    <submittedName>
        <fullName evidence="1">Si:dkey-188c14.4</fullName>
    </submittedName>
</protein>
<dbReference type="EMBL" id="HADW01015449">
    <property type="protein sequence ID" value="SBP16849.1"/>
    <property type="molecule type" value="Transcribed_RNA"/>
</dbReference>
<sequence length="130" mass="14935">LYCTGMFRQRQLWKHVSSCAKKSSKSITSGKMGALEDISPEDSAHQIPSDVKKILSTMKQDEIPLVIQNDSLLIQLAKSLTRKFRKDPSKRDYIQHKLSEMGRFLLELQKRTILSFEDALLPKNFVRVVT</sequence>
<name>A0A1A7XG91_9TELE</name>
<dbReference type="AlphaFoldDB" id="A0A1A7XG91"/>
<evidence type="ECO:0000313" key="1">
    <source>
        <dbReference type="EMBL" id="SBP16849.1"/>
    </source>
</evidence>
<feature type="non-terminal residue" evidence="1">
    <location>
        <position position="1"/>
    </location>
</feature>
<proteinExistence type="predicted"/>
<accession>A0A1A7XG91</accession>
<gene>
    <name evidence="1" type="primary">SI:DKEY-188C14.4</name>
</gene>
<feature type="non-terminal residue" evidence="1">
    <location>
        <position position="130"/>
    </location>
</feature>